<evidence type="ECO:0000256" key="1">
    <source>
        <dbReference type="ARBA" id="ARBA00004651"/>
    </source>
</evidence>
<proteinExistence type="inferred from homology"/>
<evidence type="ECO:0000256" key="10">
    <source>
        <dbReference type="ARBA" id="ARBA00023136"/>
    </source>
</evidence>
<dbReference type="GeneID" id="33057779"/>
<evidence type="ECO:0000256" key="11">
    <source>
        <dbReference type="ARBA" id="ARBA00025182"/>
    </source>
</evidence>
<dbReference type="Proteomes" id="UP000001021">
    <property type="component" value="Chromosome"/>
</dbReference>
<dbReference type="GO" id="GO:0065002">
    <property type="term" value="P:intracellular protein transmembrane transport"/>
    <property type="evidence" value="ECO:0007669"/>
    <property type="project" value="TreeGrafter"/>
</dbReference>
<protein>
    <recommendedName>
        <fullName evidence="3 12">Protein-export membrane protein SecG</fullName>
    </recommendedName>
</protein>
<dbReference type="GO" id="GO:0015450">
    <property type="term" value="F:protein-transporting ATPase activity"/>
    <property type="evidence" value="ECO:0007669"/>
    <property type="project" value="UniProtKB-UniRule"/>
</dbReference>
<dbReference type="Pfam" id="PF03840">
    <property type="entry name" value="SecG"/>
    <property type="match status" value="1"/>
</dbReference>
<evidence type="ECO:0000256" key="2">
    <source>
        <dbReference type="ARBA" id="ARBA00008445"/>
    </source>
</evidence>
<keyword evidence="8 12" id="KW-1133">Transmembrane helix</keyword>
<keyword evidence="9 12" id="KW-0811">Translocation</keyword>
<keyword evidence="5 12" id="KW-1003">Cell membrane</keyword>
<keyword evidence="7 12" id="KW-0653">Protein transport</keyword>
<evidence type="ECO:0000256" key="6">
    <source>
        <dbReference type="ARBA" id="ARBA00022692"/>
    </source>
</evidence>
<evidence type="ECO:0000256" key="3">
    <source>
        <dbReference type="ARBA" id="ARBA00017876"/>
    </source>
</evidence>
<dbReference type="GO" id="GO:0005886">
    <property type="term" value="C:plasma membrane"/>
    <property type="evidence" value="ECO:0007669"/>
    <property type="project" value="UniProtKB-SubCell"/>
</dbReference>
<comment type="caution">
    <text evidence="12">Lacks conserved residue(s) required for the propagation of feature annotation.</text>
</comment>
<dbReference type="GO" id="GO:0009306">
    <property type="term" value="P:protein secretion"/>
    <property type="evidence" value="ECO:0007669"/>
    <property type="project" value="UniProtKB-UniRule"/>
</dbReference>
<keyword evidence="4 12" id="KW-0813">Transport</keyword>
<dbReference type="AlphaFoldDB" id="A0A0H3LZ44"/>
<reference evidence="13 14" key="1">
    <citation type="journal article" date="2006" name="J. Bacteriol.">
        <title>Comparative genomic analysis of three strains of Ehrlichia ruminantium reveals an active process of genome size plasticity.</title>
        <authorList>
            <person name="Frutos R."/>
            <person name="Viari A."/>
            <person name="Ferraz C."/>
            <person name="Morgat A."/>
            <person name="Eychenie S."/>
            <person name="Kandassami Y."/>
            <person name="Chantal I."/>
            <person name="Bensaid A."/>
            <person name="Coissac E."/>
            <person name="Vachiery N."/>
            <person name="Demaille J."/>
            <person name="Martinez D."/>
        </authorList>
    </citation>
    <scope>NUCLEOTIDE SEQUENCE [LARGE SCALE GENOMIC DNA]</scope>
    <source>
        <strain evidence="13 14">Welgevonden</strain>
    </source>
</reference>
<evidence type="ECO:0000256" key="4">
    <source>
        <dbReference type="ARBA" id="ARBA00022448"/>
    </source>
</evidence>
<dbReference type="InterPro" id="IPR004692">
    <property type="entry name" value="SecG"/>
</dbReference>
<keyword evidence="14" id="KW-1185">Reference proteome</keyword>
<evidence type="ECO:0000256" key="7">
    <source>
        <dbReference type="ARBA" id="ARBA00022927"/>
    </source>
</evidence>
<feature type="transmembrane region" description="Helical" evidence="12">
    <location>
        <begin position="49"/>
        <end position="72"/>
    </location>
</feature>
<dbReference type="PANTHER" id="PTHR34182:SF1">
    <property type="entry name" value="PROTEIN-EXPORT MEMBRANE PROTEIN SECG"/>
    <property type="match status" value="1"/>
</dbReference>
<evidence type="ECO:0000256" key="9">
    <source>
        <dbReference type="ARBA" id="ARBA00023010"/>
    </source>
</evidence>
<organism evidence="13 14">
    <name type="scientific">Ehrlichia ruminantium (strain Welgevonden)</name>
    <dbReference type="NCBI Taxonomy" id="254945"/>
    <lineage>
        <taxon>Bacteria</taxon>
        <taxon>Pseudomonadati</taxon>
        <taxon>Pseudomonadota</taxon>
        <taxon>Alphaproteobacteria</taxon>
        <taxon>Rickettsiales</taxon>
        <taxon>Anaplasmataceae</taxon>
        <taxon>Ehrlichia</taxon>
    </lineage>
</organism>
<evidence type="ECO:0000313" key="14">
    <source>
        <dbReference type="Proteomes" id="UP000001021"/>
    </source>
</evidence>
<evidence type="ECO:0000256" key="12">
    <source>
        <dbReference type="RuleBase" id="RU365087"/>
    </source>
</evidence>
<comment type="subcellular location">
    <subcellularLocation>
        <location evidence="1 12">Cell membrane</location>
        <topology evidence="1 12">Multi-pass membrane protein</topology>
    </subcellularLocation>
</comment>
<dbReference type="PRINTS" id="PR01651">
    <property type="entry name" value="SECGEXPORT"/>
</dbReference>
<accession>A0A0H3LZ44</accession>
<dbReference type="HOGENOM" id="CLU_094156_4_1_5"/>
<evidence type="ECO:0000256" key="5">
    <source>
        <dbReference type="ARBA" id="ARBA00022475"/>
    </source>
</evidence>
<name>A0A0H3LZ44_EHRRW</name>
<dbReference type="eggNOG" id="COG1314">
    <property type="taxonomic scope" value="Bacteria"/>
</dbReference>
<keyword evidence="6 12" id="KW-0812">Transmembrane</keyword>
<sequence>MFLTVIQLVLVFLLVILVLLQPPESDNLSGFGNTQNNLDAMFTSGSPSNFITKLTVIIATAFIINTVLLVGVNAKSIHKESVVKKIAEMSKVPTDHPAVDHNEDNIPFNQ</sequence>
<comment type="function">
    <text evidence="11 12">Involved in protein export. Participates in an early event of protein translocation.</text>
</comment>
<comment type="similarity">
    <text evidence="2 12">Belongs to the SecG family.</text>
</comment>
<dbReference type="GO" id="GO:0043952">
    <property type="term" value="P:protein transport by the Sec complex"/>
    <property type="evidence" value="ECO:0007669"/>
    <property type="project" value="TreeGrafter"/>
</dbReference>
<keyword evidence="10 12" id="KW-0472">Membrane</keyword>
<evidence type="ECO:0000256" key="8">
    <source>
        <dbReference type="ARBA" id="ARBA00022989"/>
    </source>
</evidence>
<dbReference type="KEGG" id="erw:ERWE_CDS_01140"/>
<dbReference type="KEGG" id="eru:Erum1170"/>
<dbReference type="RefSeq" id="WP_011154801.1">
    <property type="nucleotide sequence ID" value="NC_005295.2"/>
</dbReference>
<dbReference type="EMBL" id="CR925678">
    <property type="protein sequence ID" value="CAI26608.1"/>
    <property type="molecule type" value="Genomic_DNA"/>
</dbReference>
<gene>
    <name evidence="13" type="ordered locus">ERWE_CDS_01140</name>
</gene>
<dbReference type="NCBIfam" id="TIGR00810">
    <property type="entry name" value="secG"/>
    <property type="match status" value="1"/>
</dbReference>
<evidence type="ECO:0000313" key="13">
    <source>
        <dbReference type="EMBL" id="CAI26608.1"/>
    </source>
</evidence>
<dbReference type="PANTHER" id="PTHR34182">
    <property type="entry name" value="PROTEIN-EXPORT MEMBRANE PROTEIN SECG"/>
    <property type="match status" value="1"/>
</dbReference>